<dbReference type="InterPro" id="IPR016185">
    <property type="entry name" value="PreATP-grasp_dom_sf"/>
</dbReference>
<dbReference type="Pfam" id="PF07478">
    <property type="entry name" value="Dala_Dala_lig_C"/>
    <property type="match status" value="1"/>
</dbReference>
<evidence type="ECO:0000313" key="18">
    <source>
        <dbReference type="Proteomes" id="UP000261905"/>
    </source>
</evidence>
<dbReference type="Pfam" id="PF01820">
    <property type="entry name" value="Dala_Dala_lig_N"/>
    <property type="match status" value="1"/>
</dbReference>
<keyword evidence="10 14" id="KW-0464">Manganese</keyword>
<dbReference type="RefSeq" id="WP_116049590.1">
    <property type="nucleotide sequence ID" value="NZ_QUBQ01000007.1"/>
</dbReference>
<evidence type="ECO:0000256" key="3">
    <source>
        <dbReference type="ARBA" id="ARBA00022598"/>
    </source>
</evidence>
<comment type="subcellular location">
    <subcellularLocation>
        <location evidence="12">Cytoplasm</location>
    </subcellularLocation>
</comment>
<evidence type="ECO:0000256" key="11">
    <source>
        <dbReference type="ARBA" id="ARBA00023316"/>
    </source>
</evidence>
<evidence type="ECO:0000259" key="16">
    <source>
        <dbReference type="PROSITE" id="PS50975"/>
    </source>
</evidence>
<dbReference type="HAMAP" id="MF_00047">
    <property type="entry name" value="Dala_Dala_lig"/>
    <property type="match status" value="1"/>
</dbReference>
<dbReference type="PROSITE" id="PS00843">
    <property type="entry name" value="DALA_DALA_LIGASE_1"/>
    <property type="match status" value="1"/>
</dbReference>
<dbReference type="Proteomes" id="UP000261905">
    <property type="component" value="Unassembled WGS sequence"/>
</dbReference>
<evidence type="ECO:0000256" key="13">
    <source>
        <dbReference type="PIRSR" id="PIRSR039102-1"/>
    </source>
</evidence>
<comment type="cofactor">
    <cofactor evidence="14">
        <name>Mg(2+)</name>
        <dbReference type="ChEBI" id="CHEBI:18420"/>
    </cofactor>
    <cofactor evidence="14">
        <name>Mn(2+)</name>
        <dbReference type="ChEBI" id="CHEBI:29035"/>
    </cofactor>
    <text evidence="14">Binds 2 magnesium or manganese ions per subunit.</text>
</comment>
<dbReference type="PANTHER" id="PTHR23132:SF25">
    <property type="entry name" value="D-ALANINE--D-ALANINE LIGASE A"/>
    <property type="match status" value="1"/>
</dbReference>
<dbReference type="GO" id="GO:0005829">
    <property type="term" value="C:cytosol"/>
    <property type="evidence" value="ECO:0007669"/>
    <property type="project" value="TreeGrafter"/>
</dbReference>
<evidence type="ECO:0000256" key="5">
    <source>
        <dbReference type="ARBA" id="ARBA00022741"/>
    </source>
</evidence>
<keyword evidence="4 14" id="KW-0479">Metal-binding</keyword>
<feature type="binding site" evidence="14">
    <location>
        <position position="296"/>
    </location>
    <ligand>
        <name>Mg(2+)</name>
        <dbReference type="ChEBI" id="CHEBI:18420"/>
        <label>1</label>
    </ligand>
</feature>
<dbReference type="InterPro" id="IPR013815">
    <property type="entry name" value="ATP_grasp_subdomain_1"/>
</dbReference>
<name>A0A371P2E7_9BACL</name>
<dbReference type="InterPro" id="IPR011127">
    <property type="entry name" value="Dala_Dala_lig_N"/>
</dbReference>
<comment type="pathway">
    <text evidence="12">Cell wall biogenesis; peptidoglycan biosynthesis.</text>
</comment>
<evidence type="ECO:0000256" key="8">
    <source>
        <dbReference type="ARBA" id="ARBA00022960"/>
    </source>
</evidence>
<proteinExistence type="inferred from homology"/>
<evidence type="ECO:0000256" key="1">
    <source>
        <dbReference type="ARBA" id="ARBA00001936"/>
    </source>
</evidence>
<dbReference type="FunFam" id="3.30.470.20:FF:000008">
    <property type="entry name" value="D-alanine--D-alanine ligase"/>
    <property type="match status" value="1"/>
</dbReference>
<dbReference type="EC" id="6.3.2.4" evidence="12"/>
<keyword evidence="11 12" id="KW-0961">Cell wall biogenesis/degradation</keyword>
<organism evidence="17 18">
    <name type="scientific">Paenibacillus paeoniae</name>
    <dbReference type="NCBI Taxonomy" id="2292705"/>
    <lineage>
        <taxon>Bacteria</taxon>
        <taxon>Bacillati</taxon>
        <taxon>Bacillota</taxon>
        <taxon>Bacilli</taxon>
        <taxon>Bacillales</taxon>
        <taxon>Paenibacillaceae</taxon>
        <taxon>Paenibacillus</taxon>
    </lineage>
</organism>
<gene>
    <name evidence="12" type="primary">ddl</name>
    <name evidence="17" type="ORF">DX130_23655</name>
</gene>
<evidence type="ECO:0000256" key="14">
    <source>
        <dbReference type="PIRSR" id="PIRSR039102-3"/>
    </source>
</evidence>
<dbReference type="PIRSF" id="PIRSF039102">
    <property type="entry name" value="Ddl/VanB"/>
    <property type="match status" value="1"/>
</dbReference>
<feature type="binding site" evidence="14">
    <location>
        <position position="309"/>
    </location>
    <ligand>
        <name>Mg(2+)</name>
        <dbReference type="ChEBI" id="CHEBI:18420"/>
        <label>2</label>
    </ligand>
</feature>
<feature type="active site" evidence="13">
    <location>
        <position position="186"/>
    </location>
</feature>
<dbReference type="PROSITE" id="PS00844">
    <property type="entry name" value="DALA_DALA_LIGASE_2"/>
    <property type="match status" value="1"/>
</dbReference>
<keyword evidence="8 12" id="KW-0133">Cell shape</keyword>
<protein>
    <recommendedName>
        <fullName evidence="12">D-alanine--D-alanine ligase</fullName>
        <ecNumber evidence="12">6.3.2.4</ecNumber>
    </recommendedName>
    <alternativeName>
        <fullName evidence="12">D-Ala-D-Ala ligase</fullName>
    </alternativeName>
    <alternativeName>
        <fullName evidence="12">D-alanylalanine synthetase</fullName>
    </alternativeName>
</protein>
<dbReference type="PANTHER" id="PTHR23132">
    <property type="entry name" value="D-ALANINE--D-ALANINE LIGASE"/>
    <property type="match status" value="1"/>
</dbReference>
<dbReference type="InterPro" id="IPR000291">
    <property type="entry name" value="D-Ala_lig_Van_CS"/>
</dbReference>
<dbReference type="PROSITE" id="PS50975">
    <property type="entry name" value="ATP_GRASP"/>
    <property type="match status" value="1"/>
</dbReference>
<evidence type="ECO:0000256" key="2">
    <source>
        <dbReference type="ARBA" id="ARBA00010871"/>
    </source>
</evidence>
<evidence type="ECO:0000313" key="17">
    <source>
        <dbReference type="EMBL" id="REK69506.1"/>
    </source>
</evidence>
<dbReference type="GO" id="GO:0008716">
    <property type="term" value="F:D-alanine-D-alanine ligase activity"/>
    <property type="evidence" value="ECO:0007669"/>
    <property type="project" value="UniProtKB-UniRule"/>
</dbReference>
<dbReference type="InterPro" id="IPR011095">
    <property type="entry name" value="Dala_Dala_lig_C"/>
</dbReference>
<evidence type="ECO:0000256" key="15">
    <source>
        <dbReference type="PROSITE-ProRule" id="PRU00409"/>
    </source>
</evidence>
<feature type="active site" evidence="13">
    <location>
        <position position="15"/>
    </location>
</feature>
<comment type="cofactor">
    <cofactor evidence="1">
        <name>Mn(2+)</name>
        <dbReference type="ChEBI" id="CHEBI:29035"/>
    </cofactor>
</comment>
<dbReference type="GO" id="GO:0046872">
    <property type="term" value="F:metal ion binding"/>
    <property type="evidence" value="ECO:0007669"/>
    <property type="project" value="UniProtKB-KW"/>
</dbReference>
<dbReference type="GO" id="GO:0008360">
    <property type="term" value="P:regulation of cell shape"/>
    <property type="evidence" value="ECO:0007669"/>
    <property type="project" value="UniProtKB-KW"/>
</dbReference>
<keyword evidence="12" id="KW-0963">Cytoplasm</keyword>
<keyword evidence="7 14" id="KW-0460">Magnesium</keyword>
<dbReference type="SUPFAM" id="SSF56059">
    <property type="entry name" value="Glutathione synthetase ATP-binding domain-like"/>
    <property type="match status" value="1"/>
</dbReference>
<dbReference type="Gene3D" id="3.40.50.20">
    <property type="match status" value="1"/>
</dbReference>
<comment type="catalytic activity">
    <reaction evidence="12">
        <text>2 D-alanine + ATP = D-alanyl-D-alanine + ADP + phosphate + H(+)</text>
        <dbReference type="Rhea" id="RHEA:11224"/>
        <dbReference type="ChEBI" id="CHEBI:15378"/>
        <dbReference type="ChEBI" id="CHEBI:30616"/>
        <dbReference type="ChEBI" id="CHEBI:43474"/>
        <dbReference type="ChEBI" id="CHEBI:57416"/>
        <dbReference type="ChEBI" id="CHEBI:57822"/>
        <dbReference type="ChEBI" id="CHEBI:456216"/>
        <dbReference type="EC" id="6.3.2.4"/>
    </reaction>
</comment>
<dbReference type="AlphaFoldDB" id="A0A371P2E7"/>
<dbReference type="InterPro" id="IPR005905">
    <property type="entry name" value="D_ala_D_ala"/>
</dbReference>
<dbReference type="SUPFAM" id="SSF52440">
    <property type="entry name" value="PreATP-grasp domain"/>
    <property type="match status" value="1"/>
</dbReference>
<dbReference type="InterPro" id="IPR011761">
    <property type="entry name" value="ATP-grasp"/>
</dbReference>
<evidence type="ECO:0000256" key="10">
    <source>
        <dbReference type="ARBA" id="ARBA00023211"/>
    </source>
</evidence>
<evidence type="ECO:0000256" key="12">
    <source>
        <dbReference type="HAMAP-Rule" id="MF_00047"/>
    </source>
</evidence>
<feature type="binding site" evidence="14">
    <location>
        <position position="311"/>
    </location>
    <ligand>
        <name>Mg(2+)</name>
        <dbReference type="ChEBI" id="CHEBI:18420"/>
        <label>2</label>
    </ligand>
</feature>
<dbReference type="GO" id="GO:0071555">
    <property type="term" value="P:cell wall organization"/>
    <property type="evidence" value="ECO:0007669"/>
    <property type="project" value="UniProtKB-KW"/>
</dbReference>
<keyword evidence="9 12" id="KW-0573">Peptidoglycan synthesis</keyword>
<feature type="active site" evidence="13">
    <location>
        <position position="320"/>
    </location>
</feature>
<evidence type="ECO:0000256" key="9">
    <source>
        <dbReference type="ARBA" id="ARBA00022984"/>
    </source>
</evidence>
<keyword evidence="6 15" id="KW-0067">ATP-binding</keyword>
<accession>A0A371P2E7</accession>
<comment type="caution">
    <text evidence="17">The sequence shown here is derived from an EMBL/GenBank/DDBJ whole genome shotgun (WGS) entry which is preliminary data.</text>
</comment>
<feature type="domain" description="ATP-grasp" evidence="16">
    <location>
        <begin position="137"/>
        <end position="343"/>
    </location>
</feature>
<dbReference type="Gene3D" id="3.30.1490.20">
    <property type="entry name" value="ATP-grasp fold, A domain"/>
    <property type="match status" value="1"/>
</dbReference>
<dbReference type="GO" id="GO:0005524">
    <property type="term" value="F:ATP binding"/>
    <property type="evidence" value="ECO:0007669"/>
    <property type="project" value="UniProtKB-UniRule"/>
</dbReference>
<evidence type="ECO:0000256" key="4">
    <source>
        <dbReference type="ARBA" id="ARBA00022723"/>
    </source>
</evidence>
<dbReference type="EMBL" id="QUBQ01000007">
    <property type="protein sequence ID" value="REK69506.1"/>
    <property type="molecule type" value="Genomic_DNA"/>
</dbReference>
<keyword evidence="5 15" id="KW-0547">Nucleotide-binding</keyword>
<dbReference type="NCBIfam" id="TIGR01205">
    <property type="entry name" value="D_ala_D_alaTIGR"/>
    <property type="match status" value="1"/>
</dbReference>
<comment type="similarity">
    <text evidence="2 12">Belongs to the D-alanine--D-alanine ligase family.</text>
</comment>
<dbReference type="NCBIfam" id="NF002528">
    <property type="entry name" value="PRK01966.1-4"/>
    <property type="match status" value="1"/>
</dbReference>
<dbReference type="UniPathway" id="UPA00219"/>
<sequence>MKIKLFVLYGGKSVEHEISLRTAFTVLGSIDRDKFDVYPIYITQQEGAWCCSGMQEHARTTIEELVMEPEFTSATESMGSVLLRYVSGEGKKVALPLLHGSNGEDGTVQGLMELLDIPYVGNGVLSAALTLDKVVSKQLLSQAGIRQTDHISFLMEQWNEEGHSLLNRMEKSLGYPVYVKPATLGSSIGISRCEDRAALMQGIEHALRFDRKIVVECEVAGREIQVAVMGNERPLASLPGEFIHRHRFFDFESKYMDKELVMSIPAELPSYTMERIREYAIQAYRVLCCSGLARVDFFLDSDGEIYLNEINALPGFTGTSMYPVMWERTNGTAYSELIEKLIDYAFMRHADRLTVQYAR</sequence>
<evidence type="ECO:0000256" key="7">
    <source>
        <dbReference type="ARBA" id="ARBA00022842"/>
    </source>
</evidence>
<dbReference type="OrthoDB" id="9813261at2"/>
<feature type="binding site" evidence="14">
    <location>
        <position position="309"/>
    </location>
    <ligand>
        <name>Mg(2+)</name>
        <dbReference type="ChEBI" id="CHEBI:18420"/>
        <label>1</label>
    </ligand>
</feature>
<reference evidence="17 18" key="1">
    <citation type="submission" date="2018-08" db="EMBL/GenBank/DDBJ databases">
        <title>Paenibacillus sp. M4BSY-1, whole genome shotgun sequence.</title>
        <authorList>
            <person name="Tuo L."/>
        </authorList>
    </citation>
    <scope>NUCLEOTIDE SEQUENCE [LARGE SCALE GENOMIC DNA]</scope>
    <source>
        <strain evidence="17 18">M4BSY-1</strain>
    </source>
</reference>
<comment type="function">
    <text evidence="12">Cell wall formation.</text>
</comment>
<dbReference type="Gene3D" id="3.30.470.20">
    <property type="entry name" value="ATP-grasp fold, B domain"/>
    <property type="match status" value="1"/>
</dbReference>
<evidence type="ECO:0000256" key="6">
    <source>
        <dbReference type="ARBA" id="ARBA00022840"/>
    </source>
</evidence>
<keyword evidence="18" id="KW-1185">Reference proteome</keyword>
<keyword evidence="3 12" id="KW-0436">Ligase</keyword>
<dbReference type="GO" id="GO:0009252">
    <property type="term" value="P:peptidoglycan biosynthetic process"/>
    <property type="evidence" value="ECO:0007669"/>
    <property type="project" value="UniProtKB-UniRule"/>
</dbReference>